<dbReference type="PANTHER" id="PTHR34039">
    <property type="entry name" value="UPF0102 PROTEIN YRAN"/>
    <property type="match status" value="1"/>
</dbReference>
<organism evidence="3 4">
    <name type="scientific">Acidaminococcus fermentans</name>
    <dbReference type="NCBI Taxonomy" id="905"/>
    <lineage>
        <taxon>Bacteria</taxon>
        <taxon>Bacillati</taxon>
        <taxon>Bacillota</taxon>
        <taxon>Negativicutes</taxon>
        <taxon>Acidaminococcales</taxon>
        <taxon>Acidaminococcaceae</taxon>
        <taxon>Acidaminococcus</taxon>
    </lineage>
</organism>
<accession>A0A1H2XQG5</accession>
<dbReference type="GO" id="GO:0003676">
    <property type="term" value="F:nucleic acid binding"/>
    <property type="evidence" value="ECO:0007669"/>
    <property type="project" value="InterPro"/>
</dbReference>
<dbReference type="SUPFAM" id="SSF52980">
    <property type="entry name" value="Restriction endonuclease-like"/>
    <property type="match status" value="1"/>
</dbReference>
<keyword evidence="3" id="KW-0378">Hydrolase</keyword>
<dbReference type="NCBIfam" id="TIGR00252">
    <property type="entry name" value="YraN family protein"/>
    <property type="match status" value="1"/>
</dbReference>
<dbReference type="NCBIfam" id="NF009154">
    <property type="entry name" value="PRK12497.3-3"/>
    <property type="match status" value="1"/>
</dbReference>
<dbReference type="InterPro" id="IPR011335">
    <property type="entry name" value="Restrct_endonuc-II-like"/>
</dbReference>
<sequence length="118" mass="14265">MVHQRRRFGNWGEDAAVRYLKTRGYEILDRNYRSSWGEIDIIARQRDVLAFVEVKTRHSLKFGRPAAAVTREKQIRLRKTAWCYLRENQVFRYRSRFDIIEILDLYGKISLNHLKNCF</sequence>
<dbReference type="InterPro" id="IPR011856">
    <property type="entry name" value="tRNA_endonuc-like_dom_sf"/>
</dbReference>
<dbReference type="PANTHER" id="PTHR34039:SF1">
    <property type="entry name" value="UPF0102 PROTEIN YRAN"/>
    <property type="match status" value="1"/>
</dbReference>
<dbReference type="AlphaFoldDB" id="A0A1H2XQG5"/>
<dbReference type="RefSeq" id="WP_074706329.1">
    <property type="nucleotide sequence ID" value="NZ_CALAKB010000044.1"/>
</dbReference>
<evidence type="ECO:0000256" key="1">
    <source>
        <dbReference type="ARBA" id="ARBA00006738"/>
    </source>
</evidence>
<name>A0A1H2XQG5_ACIFE</name>
<evidence type="ECO:0000256" key="2">
    <source>
        <dbReference type="HAMAP-Rule" id="MF_00048"/>
    </source>
</evidence>
<keyword evidence="3" id="KW-0540">Nuclease</keyword>
<dbReference type="InterPro" id="IPR003509">
    <property type="entry name" value="UPF0102_YraN-like"/>
</dbReference>
<comment type="caution">
    <text evidence="3">The sequence shown here is derived from an EMBL/GenBank/DDBJ whole genome shotgun (WGS) entry which is preliminary data.</text>
</comment>
<dbReference type="Gene3D" id="3.40.1350.10">
    <property type="match status" value="1"/>
</dbReference>
<dbReference type="EMBL" id="FNOP01000009">
    <property type="protein sequence ID" value="SDW95151.1"/>
    <property type="molecule type" value="Genomic_DNA"/>
</dbReference>
<evidence type="ECO:0000313" key="3">
    <source>
        <dbReference type="EMBL" id="SDW95151.1"/>
    </source>
</evidence>
<protein>
    <recommendedName>
        <fullName evidence="2">UPF0102 protein SAMN05216495_10967</fullName>
    </recommendedName>
</protein>
<dbReference type="HAMAP" id="MF_00048">
    <property type="entry name" value="UPF0102"/>
    <property type="match status" value="1"/>
</dbReference>
<evidence type="ECO:0000313" key="4">
    <source>
        <dbReference type="Proteomes" id="UP000182379"/>
    </source>
</evidence>
<dbReference type="Proteomes" id="UP000182379">
    <property type="component" value="Unassembled WGS sequence"/>
</dbReference>
<keyword evidence="3" id="KW-0255">Endonuclease</keyword>
<dbReference type="GO" id="GO:0004519">
    <property type="term" value="F:endonuclease activity"/>
    <property type="evidence" value="ECO:0007669"/>
    <property type="project" value="UniProtKB-KW"/>
</dbReference>
<proteinExistence type="inferred from homology"/>
<gene>
    <name evidence="3" type="ORF">SAMN05216495_10967</name>
</gene>
<dbReference type="NCBIfam" id="NF009150">
    <property type="entry name" value="PRK12497.1-3"/>
    <property type="match status" value="1"/>
</dbReference>
<dbReference type="CDD" id="cd20736">
    <property type="entry name" value="PoNe_Nuclease"/>
    <property type="match status" value="1"/>
</dbReference>
<comment type="similarity">
    <text evidence="1 2">Belongs to the UPF0102 family.</text>
</comment>
<reference evidence="3 4" key="1">
    <citation type="submission" date="2016-10" db="EMBL/GenBank/DDBJ databases">
        <authorList>
            <person name="Varghese N."/>
            <person name="Submissions S."/>
        </authorList>
    </citation>
    <scope>NUCLEOTIDE SEQUENCE [LARGE SCALE GENOMIC DNA]</scope>
    <source>
        <strain evidence="3 4">WCC6</strain>
    </source>
</reference>
<dbReference type="Pfam" id="PF02021">
    <property type="entry name" value="UPF0102"/>
    <property type="match status" value="1"/>
</dbReference>